<keyword evidence="3" id="KW-0072">Autophagy</keyword>
<dbReference type="EMBL" id="CAJPEX010000145">
    <property type="protein sequence ID" value="CAG0913740.1"/>
    <property type="molecule type" value="Genomic_DNA"/>
</dbReference>
<evidence type="ECO:0000256" key="2">
    <source>
        <dbReference type="ARBA" id="ARBA00020921"/>
    </source>
</evidence>
<evidence type="ECO:0000313" key="11">
    <source>
        <dbReference type="Proteomes" id="UP000678499"/>
    </source>
</evidence>
<dbReference type="PROSITE" id="PS51257">
    <property type="entry name" value="PROKAR_LIPOPROTEIN"/>
    <property type="match status" value="1"/>
</dbReference>
<dbReference type="InterPro" id="IPR013766">
    <property type="entry name" value="Thioredoxin_domain"/>
</dbReference>
<evidence type="ECO:0000256" key="4">
    <source>
        <dbReference type="ARBA" id="ARBA00035002"/>
    </source>
</evidence>
<feature type="chain" id="PRO_5036209924" description="DnaJ homolog subfamily C member 16" evidence="7">
    <location>
        <begin position="20"/>
        <end position="773"/>
    </location>
</feature>
<keyword evidence="6" id="KW-0812">Transmembrane</keyword>
<dbReference type="InterPro" id="IPR036869">
    <property type="entry name" value="J_dom_sf"/>
</dbReference>
<dbReference type="Gene3D" id="1.10.287.110">
    <property type="entry name" value="DnaJ domain"/>
    <property type="match status" value="1"/>
</dbReference>
<proteinExistence type="predicted"/>
<name>A0A7R9BEA0_9CRUS</name>
<dbReference type="GO" id="GO:0006914">
    <property type="term" value="P:autophagy"/>
    <property type="evidence" value="ECO:0007669"/>
    <property type="project" value="UniProtKB-KW"/>
</dbReference>
<keyword evidence="6" id="KW-1133">Transmembrane helix</keyword>
<evidence type="ECO:0000256" key="3">
    <source>
        <dbReference type="ARBA" id="ARBA00023006"/>
    </source>
</evidence>
<comment type="subcellular location">
    <subcellularLocation>
        <location evidence="1">Endoplasmic reticulum membrane</location>
        <topology evidence="1">Single-pass type IV membrane protein</topology>
    </subcellularLocation>
</comment>
<dbReference type="Gene3D" id="3.40.30.10">
    <property type="entry name" value="Glutaredoxin"/>
    <property type="match status" value="1"/>
</dbReference>
<keyword evidence="7" id="KW-0732">Signal</keyword>
<dbReference type="PRINTS" id="PR00625">
    <property type="entry name" value="JDOMAIN"/>
</dbReference>
<feature type="domain" description="Thioredoxin" evidence="9">
    <location>
        <begin position="125"/>
        <end position="247"/>
    </location>
</feature>
<feature type="transmembrane region" description="Helical" evidence="6">
    <location>
        <begin position="533"/>
        <end position="557"/>
    </location>
</feature>
<dbReference type="CDD" id="cd06257">
    <property type="entry name" value="DnaJ"/>
    <property type="match status" value="1"/>
</dbReference>
<dbReference type="SUPFAM" id="SSF52833">
    <property type="entry name" value="Thioredoxin-like"/>
    <property type="match status" value="1"/>
</dbReference>
<keyword evidence="11" id="KW-1185">Reference proteome</keyword>
<dbReference type="OrthoDB" id="10065037at2759"/>
<dbReference type="PROSITE" id="PS50076">
    <property type="entry name" value="DNAJ_2"/>
    <property type="match status" value="1"/>
</dbReference>
<evidence type="ECO:0000256" key="5">
    <source>
        <dbReference type="ARBA" id="ARBA00035043"/>
    </source>
</evidence>
<evidence type="ECO:0000256" key="1">
    <source>
        <dbReference type="ARBA" id="ARBA00004163"/>
    </source>
</evidence>
<dbReference type="SUPFAM" id="SSF46565">
    <property type="entry name" value="Chaperone J-domain"/>
    <property type="match status" value="1"/>
</dbReference>
<dbReference type="Pfam" id="PF00226">
    <property type="entry name" value="DnaJ"/>
    <property type="match status" value="1"/>
</dbReference>
<dbReference type="PANTHER" id="PTHR44303:SF2">
    <property type="entry name" value="DNAJ HOMOLOG SUBFAMILY C MEMBER 16"/>
    <property type="match status" value="1"/>
</dbReference>
<sequence>MRLLASFIGVAVFVVVSCSERFDPYHVLGVNRRADMSEVRRSYKQLAKKWHPDKSSDPEAQAKFIELNKAYDILSDPERRKKFDDFGIYEDQPNFSKQPDYSQFGRFDFFDDIMSQFHNGPKFNFHFGKPEMDFYKKMTVSGKQYFNSILPNSRTKPTLIIFFSDWCRVCQQIEPIWRKVEEDMTFSGIEVAAMHVGFETELVKQLGVNEASILFVVDGRTWKYRENLISSMSIAKFVRSKIPSNVYTSLTSESLDEFLDGWRTDNKPRAVIVGQSDKVRLRYLVTCLAMNNWFKFGYVRSGSEEAERLLQKADFFVRPRMDAVLVFNENSKRPIASISMQEIPVTALKEVLNNHKFLILPRQAVFDAVCPPEKSRYRKRLCVILVTSDSPEHDIYRDSLRSFVSSSSAPSSDRVRFLYVFPERQPEFMQAVTKMGDDAPVAPDLHIVILWRQDDRKVKFEWVDAVWEPGNNESKEALEKATKRLLREDEMLMHEAVMQQLLDEHARGIFEKIAEKIHNIWETIVENASKEDVLPAVSVLGTIVFILFVGWFMSYMVKLEDEKIAKTQSAAKLRTEPQLKIHELRGETYNGLVRLLKPGCRTIILILDNDSKRTLLPKFHRVVWPYRKNKSLLYAFLHVERGLEWFKRILLLAIPELEERNLRINPKNVVGTVLSLNGHRKYFCMYHAKHRDQTGNSNNAFVGFDEEEDDSEREMDVERAGVGENENPLLDQYDSDVLFLEHLLDGLPNWLDRLFEGSAQRYHLNYWPDYIGK</sequence>
<dbReference type="SMART" id="SM00271">
    <property type="entry name" value="DnaJ"/>
    <property type="match status" value="1"/>
</dbReference>
<comment type="function">
    <text evidence="4">Plays an important role in regulating the size of autophagosomes during the formation process.</text>
</comment>
<organism evidence="10">
    <name type="scientific">Notodromas monacha</name>
    <dbReference type="NCBI Taxonomy" id="399045"/>
    <lineage>
        <taxon>Eukaryota</taxon>
        <taxon>Metazoa</taxon>
        <taxon>Ecdysozoa</taxon>
        <taxon>Arthropoda</taxon>
        <taxon>Crustacea</taxon>
        <taxon>Oligostraca</taxon>
        <taxon>Ostracoda</taxon>
        <taxon>Podocopa</taxon>
        <taxon>Podocopida</taxon>
        <taxon>Cypridocopina</taxon>
        <taxon>Cypridoidea</taxon>
        <taxon>Cyprididae</taxon>
        <taxon>Notodromas</taxon>
    </lineage>
</organism>
<dbReference type="InterPro" id="IPR036249">
    <property type="entry name" value="Thioredoxin-like_sf"/>
</dbReference>
<keyword evidence="6" id="KW-0472">Membrane</keyword>
<feature type="domain" description="J" evidence="8">
    <location>
        <begin position="23"/>
        <end position="87"/>
    </location>
</feature>
<dbReference type="InterPro" id="IPR052448">
    <property type="entry name" value="DnaJ_C16_autophagy_reg"/>
</dbReference>
<protein>
    <recommendedName>
        <fullName evidence="2">DnaJ homolog subfamily C member 16</fullName>
    </recommendedName>
    <alternativeName>
        <fullName evidence="5">Endoplasmic reticulum DNA J domain-containing protein 8</fullName>
    </alternativeName>
</protein>
<dbReference type="InterPro" id="IPR001623">
    <property type="entry name" value="DnaJ_domain"/>
</dbReference>
<evidence type="ECO:0000256" key="7">
    <source>
        <dbReference type="SAM" id="SignalP"/>
    </source>
</evidence>
<dbReference type="PANTHER" id="PTHR44303">
    <property type="entry name" value="DNAJ HOMOLOG SUBFAMILY C MEMBER 16"/>
    <property type="match status" value="1"/>
</dbReference>
<dbReference type="Pfam" id="PF00085">
    <property type="entry name" value="Thioredoxin"/>
    <property type="match status" value="1"/>
</dbReference>
<dbReference type="PROSITE" id="PS00636">
    <property type="entry name" value="DNAJ_1"/>
    <property type="match status" value="1"/>
</dbReference>
<reference evidence="10" key="1">
    <citation type="submission" date="2020-11" db="EMBL/GenBank/DDBJ databases">
        <authorList>
            <person name="Tran Van P."/>
        </authorList>
    </citation>
    <scope>NUCLEOTIDE SEQUENCE</scope>
</reference>
<evidence type="ECO:0000259" key="9">
    <source>
        <dbReference type="PROSITE" id="PS51352"/>
    </source>
</evidence>
<dbReference type="EMBL" id="OA882182">
    <property type="protein sequence ID" value="CAD7273588.1"/>
    <property type="molecule type" value="Genomic_DNA"/>
</dbReference>
<evidence type="ECO:0000259" key="8">
    <source>
        <dbReference type="PROSITE" id="PS50076"/>
    </source>
</evidence>
<dbReference type="AlphaFoldDB" id="A0A7R9BEA0"/>
<dbReference type="PROSITE" id="PS51352">
    <property type="entry name" value="THIOREDOXIN_2"/>
    <property type="match status" value="1"/>
</dbReference>
<dbReference type="Proteomes" id="UP000678499">
    <property type="component" value="Unassembled WGS sequence"/>
</dbReference>
<gene>
    <name evidence="10" type="ORF">NMOB1V02_LOCUS1468</name>
</gene>
<feature type="signal peptide" evidence="7">
    <location>
        <begin position="1"/>
        <end position="19"/>
    </location>
</feature>
<dbReference type="GO" id="GO:0005789">
    <property type="term" value="C:endoplasmic reticulum membrane"/>
    <property type="evidence" value="ECO:0007669"/>
    <property type="project" value="UniProtKB-SubCell"/>
</dbReference>
<accession>A0A7R9BEA0</accession>
<evidence type="ECO:0000256" key="6">
    <source>
        <dbReference type="SAM" id="Phobius"/>
    </source>
</evidence>
<evidence type="ECO:0000313" key="10">
    <source>
        <dbReference type="EMBL" id="CAD7273588.1"/>
    </source>
</evidence>
<dbReference type="InterPro" id="IPR018253">
    <property type="entry name" value="DnaJ_domain_CS"/>
</dbReference>